<comment type="caution">
    <text evidence="7">The sequence shown here is derived from an EMBL/GenBank/DDBJ whole genome shotgun (WGS) entry which is preliminary data.</text>
</comment>
<dbReference type="InterPro" id="IPR036388">
    <property type="entry name" value="WH-like_DNA-bd_sf"/>
</dbReference>
<gene>
    <name evidence="7" type="ORF">ACFQ2C_05325</name>
</gene>
<keyword evidence="3" id="KW-0731">Sigma factor</keyword>
<evidence type="ECO:0000256" key="2">
    <source>
        <dbReference type="ARBA" id="ARBA00023015"/>
    </source>
</evidence>
<evidence type="ECO:0000313" key="8">
    <source>
        <dbReference type="Proteomes" id="UP001597205"/>
    </source>
</evidence>
<dbReference type="InterPro" id="IPR014284">
    <property type="entry name" value="RNA_pol_sigma-70_dom"/>
</dbReference>
<name>A0ABW3RIK8_9SPHI</name>
<dbReference type="InterPro" id="IPR013249">
    <property type="entry name" value="RNA_pol_sigma70_r4_t2"/>
</dbReference>
<sequence length="177" mass="20796">MIHIWERCKSNERQAQSELYNLFASKMYALCLRYARDQDEANDMLQNGFIKVFSKCEMYEGKGSLEGWIRRVMVNTAIESLRKNKIQFLSTDQLTAKEMEFSSTASLNHLDYKDLLNLIKRLPMGYRTVFNLYAIEGYNHQEISEMLNISEGSSKSQLSRARNWLKERIQKMEELGI</sequence>
<dbReference type="InterPro" id="IPR007627">
    <property type="entry name" value="RNA_pol_sigma70_r2"/>
</dbReference>
<dbReference type="Pfam" id="PF08281">
    <property type="entry name" value="Sigma70_r4_2"/>
    <property type="match status" value="1"/>
</dbReference>
<dbReference type="PANTHER" id="PTHR43133">
    <property type="entry name" value="RNA POLYMERASE ECF-TYPE SIGMA FACTO"/>
    <property type="match status" value="1"/>
</dbReference>
<dbReference type="InterPro" id="IPR013325">
    <property type="entry name" value="RNA_pol_sigma_r2"/>
</dbReference>
<dbReference type="InterPro" id="IPR039425">
    <property type="entry name" value="RNA_pol_sigma-70-like"/>
</dbReference>
<dbReference type="Gene3D" id="1.10.10.10">
    <property type="entry name" value="Winged helix-like DNA-binding domain superfamily/Winged helix DNA-binding domain"/>
    <property type="match status" value="1"/>
</dbReference>
<dbReference type="RefSeq" id="WP_380894988.1">
    <property type="nucleotide sequence ID" value="NZ_JBHTKY010000005.1"/>
</dbReference>
<dbReference type="SUPFAM" id="SSF88659">
    <property type="entry name" value="Sigma3 and sigma4 domains of RNA polymerase sigma factors"/>
    <property type="match status" value="1"/>
</dbReference>
<dbReference type="EMBL" id="JBHTKY010000005">
    <property type="protein sequence ID" value="MFD1165024.1"/>
    <property type="molecule type" value="Genomic_DNA"/>
</dbReference>
<accession>A0ABW3RIK8</accession>
<protein>
    <submittedName>
        <fullName evidence="7">RNA polymerase sigma factor</fullName>
    </submittedName>
</protein>
<organism evidence="7 8">
    <name type="scientific">Sphingobacterium daejeonense</name>
    <dbReference type="NCBI Taxonomy" id="371142"/>
    <lineage>
        <taxon>Bacteria</taxon>
        <taxon>Pseudomonadati</taxon>
        <taxon>Bacteroidota</taxon>
        <taxon>Sphingobacteriia</taxon>
        <taxon>Sphingobacteriales</taxon>
        <taxon>Sphingobacteriaceae</taxon>
        <taxon>Sphingobacterium</taxon>
    </lineage>
</organism>
<dbReference type="Pfam" id="PF04542">
    <property type="entry name" value="Sigma70_r2"/>
    <property type="match status" value="1"/>
</dbReference>
<dbReference type="Gene3D" id="1.10.1740.10">
    <property type="match status" value="1"/>
</dbReference>
<evidence type="ECO:0000313" key="7">
    <source>
        <dbReference type="EMBL" id="MFD1165024.1"/>
    </source>
</evidence>
<dbReference type="Proteomes" id="UP001597205">
    <property type="component" value="Unassembled WGS sequence"/>
</dbReference>
<dbReference type="SUPFAM" id="SSF88946">
    <property type="entry name" value="Sigma2 domain of RNA polymerase sigma factors"/>
    <property type="match status" value="1"/>
</dbReference>
<evidence type="ECO:0000256" key="4">
    <source>
        <dbReference type="ARBA" id="ARBA00023163"/>
    </source>
</evidence>
<dbReference type="PANTHER" id="PTHR43133:SF46">
    <property type="entry name" value="RNA POLYMERASE SIGMA-70 FACTOR ECF SUBFAMILY"/>
    <property type="match status" value="1"/>
</dbReference>
<dbReference type="InterPro" id="IPR013324">
    <property type="entry name" value="RNA_pol_sigma_r3/r4-like"/>
</dbReference>
<evidence type="ECO:0000259" key="5">
    <source>
        <dbReference type="Pfam" id="PF04542"/>
    </source>
</evidence>
<feature type="domain" description="RNA polymerase sigma-70 region 2" evidence="5">
    <location>
        <begin position="19"/>
        <end position="85"/>
    </location>
</feature>
<dbReference type="NCBIfam" id="TIGR02937">
    <property type="entry name" value="sigma70-ECF"/>
    <property type="match status" value="1"/>
</dbReference>
<reference evidence="8" key="1">
    <citation type="journal article" date="2019" name="Int. J. Syst. Evol. Microbiol.">
        <title>The Global Catalogue of Microorganisms (GCM) 10K type strain sequencing project: providing services to taxonomists for standard genome sequencing and annotation.</title>
        <authorList>
            <consortium name="The Broad Institute Genomics Platform"/>
            <consortium name="The Broad Institute Genome Sequencing Center for Infectious Disease"/>
            <person name="Wu L."/>
            <person name="Ma J."/>
        </authorList>
    </citation>
    <scope>NUCLEOTIDE SEQUENCE [LARGE SCALE GENOMIC DNA]</scope>
    <source>
        <strain evidence="8">CCUG 52468</strain>
    </source>
</reference>
<evidence type="ECO:0000256" key="1">
    <source>
        <dbReference type="ARBA" id="ARBA00010641"/>
    </source>
</evidence>
<dbReference type="CDD" id="cd06171">
    <property type="entry name" value="Sigma70_r4"/>
    <property type="match status" value="1"/>
</dbReference>
<keyword evidence="8" id="KW-1185">Reference proteome</keyword>
<evidence type="ECO:0000259" key="6">
    <source>
        <dbReference type="Pfam" id="PF08281"/>
    </source>
</evidence>
<evidence type="ECO:0000256" key="3">
    <source>
        <dbReference type="ARBA" id="ARBA00023082"/>
    </source>
</evidence>
<keyword evidence="4" id="KW-0804">Transcription</keyword>
<comment type="similarity">
    <text evidence="1">Belongs to the sigma-70 factor family. ECF subfamily.</text>
</comment>
<feature type="domain" description="RNA polymerase sigma factor 70 region 4 type 2" evidence="6">
    <location>
        <begin position="114"/>
        <end position="165"/>
    </location>
</feature>
<proteinExistence type="inferred from homology"/>
<keyword evidence="2" id="KW-0805">Transcription regulation</keyword>